<protein>
    <submittedName>
        <fullName evidence="1">Uncharacterized protein</fullName>
    </submittedName>
</protein>
<keyword evidence="2" id="KW-1185">Reference proteome</keyword>
<gene>
    <name evidence="1" type="ORF">EV211_10216</name>
</gene>
<accession>A0A4R6QCB3</accession>
<dbReference type="EMBL" id="SNXO01000002">
    <property type="protein sequence ID" value="TDP59777.1"/>
    <property type="molecule type" value="Genomic_DNA"/>
</dbReference>
<name>A0A4R6QCB3_9FIRM</name>
<dbReference type="RefSeq" id="WP_133527480.1">
    <property type="nucleotide sequence ID" value="NZ_CALCQM010000149.1"/>
</dbReference>
<evidence type="ECO:0000313" key="1">
    <source>
        <dbReference type="EMBL" id="TDP59777.1"/>
    </source>
</evidence>
<proteinExistence type="predicted"/>
<dbReference type="OrthoDB" id="2057137at2"/>
<organism evidence="1 2">
    <name type="scientific">Aminicella lysinilytica</name>
    <dbReference type="NCBI Taxonomy" id="433323"/>
    <lineage>
        <taxon>Bacteria</taxon>
        <taxon>Bacillati</taxon>
        <taxon>Bacillota</taxon>
        <taxon>Clostridia</taxon>
        <taxon>Peptostreptococcales</taxon>
        <taxon>Anaerovoracaceae</taxon>
        <taxon>Aminicella</taxon>
    </lineage>
</organism>
<dbReference type="Proteomes" id="UP000295500">
    <property type="component" value="Unassembled WGS sequence"/>
</dbReference>
<evidence type="ECO:0000313" key="2">
    <source>
        <dbReference type="Proteomes" id="UP000295500"/>
    </source>
</evidence>
<comment type="caution">
    <text evidence="1">The sequence shown here is derived from an EMBL/GenBank/DDBJ whole genome shotgun (WGS) entry which is preliminary data.</text>
</comment>
<sequence>MLQDTVTDYMVNTVLKQMGAVSIKVKPCYINIAKFELDTPNDSKKVEVFYLYEMKENDDIYLQRLEPYPMLMGKPSNENELIKVIRADIDKFKSALTSTNFCKFLDLQGLYANVNKSMEELLLSPKTVRTEDLLKIESDLKAIGEDMAKMSENAKLPE</sequence>
<reference evidence="1 2" key="1">
    <citation type="submission" date="2019-03" db="EMBL/GenBank/DDBJ databases">
        <title>Genomic Encyclopedia of Type Strains, Phase IV (KMG-IV): sequencing the most valuable type-strain genomes for metagenomic binning, comparative biology and taxonomic classification.</title>
        <authorList>
            <person name="Goeker M."/>
        </authorList>
    </citation>
    <scope>NUCLEOTIDE SEQUENCE [LARGE SCALE GENOMIC DNA]</scope>
    <source>
        <strain evidence="1 2">DSM 28287</strain>
    </source>
</reference>
<dbReference type="AlphaFoldDB" id="A0A4R6QCB3"/>